<protein>
    <submittedName>
        <fullName evidence="1">Uncharacterized protein</fullName>
    </submittedName>
</protein>
<sequence>MKLTQFYRQLFLEAIQTFEPVWEEEATVLHGYRWHKHNYPLKEQFLIKDMHPDHPVLMYSLILPETYLQTTIYEEIKRYPSEYDLSIVLLNRRLWLNAVLHTDRLQDSIMGFLSQARRELMNVLDCIIRIPDDIEINSIEMIKKQSMGERNSEI</sequence>
<name>A0A3T1DCD8_9BACL</name>
<proteinExistence type="predicted"/>
<dbReference type="RefSeq" id="WP_130614722.1">
    <property type="nucleotide sequence ID" value="NZ_AP019400.1"/>
</dbReference>
<evidence type="ECO:0000313" key="2">
    <source>
        <dbReference type="Proteomes" id="UP000289856"/>
    </source>
</evidence>
<evidence type="ECO:0000313" key="1">
    <source>
        <dbReference type="EMBL" id="BBI35772.1"/>
    </source>
</evidence>
<dbReference type="Proteomes" id="UP000289856">
    <property type="component" value="Chromosome"/>
</dbReference>
<accession>A0A3T1DCD8</accession>
<organism evidence="1 2">
    <name type="scientific">Cohnella abietis</name>
    <dbReference type="NCBI Taxonomy" id="2507935"/>
    <lineage>
        <taxon>Bacteria</taxon>
        <taxon>Bacillati</taxon>
        <taxon>Bacillota</taxon>
        <taxon>Bacilli</taxon>
        <taxon>Bacillales</taxon>
        <taxon>Paenibacillaceae</taxon>
        <taxon>Cohnella</taxon>
    </lineage>
</organism>
<dbReference type="OrthoDB" id="2595536at2"/>
<reference evidence="1 2" key="1">
    <citation type="submission" date="2019-01" db="EMBL/GenBank/DDBJ databases">
        <title>Complete genome sequence of Cohnella hallensis HS21 isolated from Korean fir (Abies koreana) rhizospheric soil.</title>
        <authorList>
            <person name="Jiang L."/>
            <person name="Kang S.W."/>
            <person name="Kim S."/>
            <person name="Jung J."/>
            <person name="Kim C.Y."/>
            <person name="Kim D.H."/>
            <person name="Kim S.W."/>
            <person name="Lee J."/>
        </authorList>
    </citation>
    <scope>NUCLEOTIDE SEQUENCE [LARGE SCALE GENOMIC DNA]</scope>
    <source>
        <strain evidence="1 2">HS21</strain>
    </source>
</reference>
<gene>
    <name evidence="1" type="ORF">KCTCHS21_51710</name>
</gene>
<dbReference type="KEGG" id="cohn:KCTCHS21_51710"/>
<keyword evidence="2" id="KW-1185">Reference proteome</keyword>
<dbReference type="AlphaFoldDB" id="A0A3T1DCD8"/>
<dbReference type="EMBL" id="AP019400">
    <property type="protein sequence ID" value="BBI35772.1"/>
    <property type="molecule type" value="Genomic_DNA"/>
</dbReference>